<comment type="caution">
    <text evidence="1">The sequence shown here is derived from an EMBL/GenBank/DDBJ whole genome shotgun (WGS) entry which is preliminary data.</text>
</comment>
<keyword evidence="2" id="KW-1185">Reference proteome</keyword>
<gene>
    <name evidence="1" type="ORF">H5410_022306</name>
</gene>
<evidence type="ECO:0000313" key="1">
    <source>
        <dbReference type="EMBL" id="KAG5611025.1"/>
    </source>
</evidence>
<proteinExistence type="predicted"/>
<dbReference type="AlphaFoldDB" id="A0A9J5ZDU5"/>
<dbReference type="EMBL" id="JACXVP010000004">
    <property type="protein sequence ID" value="KAG5611025.1"/>
    <property type="molecule type" value="Genomic_DNA"/>
</dbReference>
<protein>
    <submittedName>
        <fullName evidence="1">Uncharacterized protein</fullName>
    </submittedName>
</protein>
<sequence>MKHAAMGTQEGTGWLRTHLRKCNKEFARLDDIESSNRNGIPIPENSMGVGGSNMVQSVLNNASNNLKAIDYLKCRLCSIENDSFILSVPHMCII</sequence>
<dbReference type="Proteomes" id="UP000824120">
    <property type="component" value="Chromosome 4"/>
</dbReference>
<reference evidence="1 2" key="1">
    <citation type="submission" date="2020-09" db="EMBL/GenBank/DDBJ databases">
        <title>De no assembly of potato wild relative species, Solanum commersonii.</title>
        <authorList>
            <person name="Cho K."/>
        </authorList>
    </citation>
    <scope>NUCLEOTIDE SEQUENCE [LARGE SCALE GENOMIC DNA]</scope>
    <source>
        <strain evidence="1">LZ3.2</strain>
        <tissue evidence="1">Leaf</tissue>
    </source>
</reference>
<accession>A0A9J5ZDU5</accession>
<name>A0A9J5ZDU5_SOLCO</name>
<evidence type="ECO:0000313" key="2">
    <source>
        <dbReference type="Proteomes" id="UP000824120"/>
    </source>
</evidence>
<organism evidence="1 2">
    <name type="scientific">Solanum commersonii</name>
    <name type="common">Commerson's wild potato</name>
    <name type="synonym">Commerson's nightshade</name>
    <dbReference type="NCBI Taxonomy" id="4109"/>
    <lineage>
        <taxon>Eukaryota</taxon>
        <taxon>Viridiplantae</taxon>
        <taxon>Streptophyta</taxon>
        <taxon>Embryophyta</taxon>
        <taxon>Tracheophyta</taxon>
        <taxon>Spermatophyta</taxon>
        <taxon>Magnoliopsida</taxon>
        <taxon>eudicotyledons</taxon>
        <taxon>Gunneridae</taxon>
        <taxon>Pentapetalae</taxon>
        <taxon>asterids</taxon>
        <taxon>lamiids</taxon>
        <taxon>Solanales</taxon>
        <taxon>Solanaceae</taxon>
        <taxon>Solanoideae</taxon>
        <taxon>Solaneae</taxon>
        <taxon>Solanum</taxon>
    </lineage>
</organism>